<dbReference type="PANTHER" id="PTHR33619">
    <property type="entry name" value="POLYSACCHARIDE EXPORT PROTEIN GFCE-RELATED"/>
    <property type="match status" value="1"/>
</dbReference>
<evidence type="ECO:0000256" key="5">
    <source>
        <dbReference type="ARBA" id="ARBA00022597"/>
    </source>
</evidence>
<keyword evidence="6 15" id="KW-0812">Transmembrane</keyword>
<evidence type="ECO:0000256" key="6">
    <source>
        <dbReference type="ARBA" id="ARBA00022692"/>
    </source>
</evidence>
<accession>A0ABV8P841</accession>
<dbReference type="PANTHER" id="PTHR33619:SF3">
    <property type="entry name" value="POLYSACCHARIDE EXPORT PROTEIN GFCE-RELATED"/>
    <property type="match status" value="1"/>
</dbReference>
<feature type="domain" description="Polysaccharide export protein N-terminal" evidence="17">
    <location>
        <begin position="43"/>
        <end position="137"/>
    </location>
</feature>
<dbReference type="Gene3D" id="3.10.560.10">
    <property type="entry name" value="Outer membrane lipoprotein wza domain like"/>
    <property type="match status" value="1"/>
</dbReference>
<keyword evidence="5" id="KW-0762">Sugar transport</keyword>
<comment type="similarity">
    <text evidence="2">Belongs to the BexD/CtrA/VexA family.</text>
</comment>
<evidence type="ECO:0000259" key="17">
    <source>
        <dbReference type="Pfam" id="PF02563"/>
    </source>
</evidence>
<evidence type="ECO:0000313" key="19">
    <source>
        <dbReference type="EMBL" id="MFC4210404.1"/>
    </source>
</evidence>
<keyword evidence="4" id="KW-1134">Transmembrane beta strand</keyword>
<keyword evidence="13" id="KW-0998">Cell outer membrane</keyword>
<keyword evidence="15" id="KW-1133">Transmembrane helix</keyword>
<comment type="subcellular location">
    <subcellularLocation>
        <location evidence="1">Cell outer membrane</location>
        <topology evidence="1">Multi-pass membrane protein</topology>
    </subcellularLocation>
</comment>
<feature type="chain" id="PRO_5045809644" evidence="16">
    <location>
        <begin position="23"/>
        <end position="256"/>
    </location>
</feature>
<dbReference type="InterPro" id="IPR003715">
    <property type="entry name" value="Poly_export_N"/>
</dbReference>
<evidence type="ECO:0000256" key="16">
    <source>
        <dbReference type="SAM" id="SignalP"/>
    </source>
</evidence>
<keyword evidence="12" id="KW-0564">Palmitate</keyword>
<keyword evidence="10" id="KW-0626">Porin</keyword>
<keyword evidence="9" id="KW-0406">Ion transport</keyword>
<evidence type="ECO:0000256" key="13">
    <source>
        <dbReference type="ARBA" id="ARBA00023237"/>
    </source>
</evidence>
<keyword evidence="11 15" id="KW-0472">Membrane</keyword>
<organism evidence="19 20">
    <name type="scientific">Pedobacter lithocola</name>
    <dbReference type="NCBI Taxonomy" id="1908239"/>
    <lineage>
        <taxon>Bacteria</taxon>
        <taxon>Pseudomonadati</taxon>
        <taxon>Bacteroidota</taxon>
        <taxon>Sphingobacteriia</taxon>
        <taxon>Sphingobacteriales</taxon>
        <taxon>Sphingobacteriaceae</taxon>
        <taxon>Pedobacter</taxon>
    </lineage>
</organism>
<comment type="caution">
    <text evidence="19">The sequence shown here is derived from an EMBL/GenBank/DDBJ whole genome shotgun (WGS) entry which is preliminary data.</text>
</comment>
<evidence type="ECO:0000313" key="20">
    <source>
        <dbReference type="Proteomes" id="UP001595789"/>
    </source>
</evidence>
<keyword evidence="3" id="KW-0813">Transport</keyword>
<evidence type="ECO:0000256" key="8">
    <source>
        <dbReference type="ARBA" id="ARBA00023047"/>
    </source>
</evidence>
<dbReference type="Pfam" id="PF22461">
    <property type="entry name" value="SLBB_2"/>
    <property type="match status" value="1"/>
</dbReference>
<dbReference type="PROSITE" id="PS51257">
    <property type="entry name" value="PROKAR_LIPOPROTEIN"/>
    <property type="match status" value="1"/>
</dbReference>
<sequence>MKHNYYLLLLLLCMLFSCSAYKQVPYFQDAKANSTLPIENYSPLTVQKNDILGINITSLNPEASAIFNNNLTRTNGSNFDVSPVNPVMGYLVDQEGNINLPILGETKVLGITTSEVQQKIMAKVSSLLKGASVTVRLLNFKVSVLGDVEHPGVFPITNERVTVTEALALAGDLNITAKRSNVILIREMDGQRTIFPIDLTSNNAITSTHYYLKNNDVIYVQPGKTKYAQVSRGFQTGTLIVSALSVIAIVFSTLHK</sequence>
<evidence type="ECO:0000256" key="15">
    <source>
        <dbReference type="SAM" id="Phobius"/>
    </source>
</evidence>
<evidence type="ECO:0000256" key="12">
    <source>
        <dbReference type="ARBA" id="ARBA00023139"/>
    </source>
</evidence>
<gene>
    <name evidence="19" type="ORF">ACFOWA_04375</name>
</gene>
<keyword evidence="14" id="KW-0449">Lipoprotein</keyword>
<protein>
    <submittedName>
        <fullName evidence="19">Polysaccharide biosynthesis/export family protein</fullName>
    </submittedName>
</protein>
<evidence type="ECO:0000256" key="2">
    <source>
        <dbReference type="ARBA" id="ARBA00009450"/>
    </source>
</evidence>
<dbReference type="InterPro" id="IPR049712">
    <property type="entry name" value="Poly_export"/>
</dbReference>
<reference evidence="20" key="1">
    <citation type="journal article" date="2019" name="Int. J. Syst. Evol. Microbiol.">
        <title>The Global Catalogue of Microorganisms (GCM) 10K type strain sequencing project: providing services to taxonomists for standard genome sequencing and annotation.</title>
        <authorList>
            <consortium name="The Broad Institute Genomics Platform"/>
            <consortium name="The Broad Institute Genome Sequencing Center for Infectious Disease"/>
            <person name="Wu L."/>
            <person name="Ma J."/>
        </authorList>
    </citation>
    <scope>NUCLEOTIDE SEQUENCE [LARGE SCALE GENOMIC DNA]</scope>
    <source>
        <strain evidence="20">CCM 8691</strain>
    </source>
</reference>
<feature type="transmembrane region" description="Helical" evidence="15">
    <location>
        <begin position="234"/>
        <end position="254"/>
    </location>
</feature>
<evidence type="ECO:0000256" key="3">
    <source>
        <dbReference type="ARBA" id="ARBA00022448"/>
    </source>
</evidence>
<dbReference type="Proteomes" id="UP001595789">
    <property type="component" value="Unassembled WGS sequence"/>
</dbReference>
<keyword evidence="20" id="KW-1185">Reference proteome</keyword>
<feature type="signal peptide" evidence="16">
    <location>
        <begin position="1"/>
        <end position="22"/>
    </location>
</feature>
<evidence type="ECO:0000259" key="18">
    <source>
        <dbReference type="Pfam" id="PF22461"/>
    </source>
</evidence>
<name>A0ABV8P841_9SPHI</name>
<keyword evidence="8" id="KW-0625">Polysaccharide transport</keyword>
<evidence type="ECO:0000256" key="4">
    <source>
        <dbReference type="ARBA" id="ARBA00022452"/>
    </source>
</evidence>
<dbReference type="InterPro" id="IPR054765">
    <property type="entry name" value="SLBB_dom"/>
</dbReference>
<evidence type="ECO:0000256" key="9">
    <source>
        <dbReference type="ARBA" id="ARBA00023065"/>
    </source>
</evidence>
<dbReference type="Pfam" id="PF02563">
    <property type="entry name" value="Poly_export"/>
    <property type="match status" value="1"/>
</dbReference>
<evidence type="ECO:0000256" key="1">
    <source>
        <dbReference type="ARBA" id="ARBA00004571"/>
    </source>
</evidence>
<evidence type="ECO:0000256" key="10">
    <source>
        <dbReference type="ARBA" id="ARBA00023114"/>
    </source>
</evidence>
<evidence type="ECO:0000256" key="11">
    <source>
        <dbReference type="ARBA" id="ARBA00023136"/>
    </source>
</evidence>
<evidence type="ECO:0000256" key="14">
    <source>
        <dbReference type="ARBA" id="ARBA00023288"/>
    </source>
</evidence>
<evidence type="ECO:0000256" key="7">
    <source>
        <dbReference type="ARBA" id="ARBA00022729"/>
    </source>
</evidence>
<proteinExistence type="inferred from homology"/>
<dbReference type="EMBL" id="JBHSBW010000007">
    <property type="protein sequence ID" value="MFC4210404.1"/>
    <property type="molecule type" value="Genomic_DNA"/>
</dbReference>
<keyword evidence="7 16" id="KW-0732">Signal</keyword>
<feature type="domain" description="SLBB" evidence="18">
    <location>
        <begin position="141"/>
        <end position="220"/>
    </location>
</feature>